<feature type="transmembrane region" description="Helical" evidence="1">
    <location>
        <begin position="303"/>
        <end position="324"/>
    </location>
</feature>
<name>A0ABY4W4D4_9PROT</name>
<keyword evidence="3" id="KW-1185">Reference proteome</keyword>
<feature type="transmembrane region" description="Helical" evidence="1">
    <location>
        <begin position="80"/>
        <end position="101"/>
    </location>
</feature>
<reference evidence="2" key="1">
    <citation type="submission" date="2022-06" db="EMBL/GenBank/DDBJ databases">
        <title>Sneathiella actinostolidae sp. nov., isolated from a sea anemonein the Western Pacific Ocean.</title>
        <authorList>
            <person name="Wei M.J."/>
        </authorList>
    </citation>
    <scope>NUCLEOTIDE SEQUENCE</scope>
    <source>
        <strain evidence="2">PHK-P5</strain>
    </source>
</reference>
<evidence type="ECO:0000256" key="1">
    <source>
        <dbReference type="SAM" id="Phobius"/>
    </source>
</evidence>
<dbReference type="Proteomes" id="UP001056291">
    <property type="component" value="Chromosome"/>
</dbReference>
<dbReference type="RefSeq" id="WP_251932961.1">
    <property type="nucleotide sequence ID" value="NZ_CP098747.1"/>
</dbReference>
<keyword evidence="1" id="KW-0472">Membrane</keyword>
<sequence length="410" mass="46657">MVSTVEHELVREGSEHENSEILFSISRKQLLIRLIKNKIFSFLTLGIYRFWAKTHIRRILWHGVIIKHDRLEYLGRAKELFIGFLIAMIILMPIMLAAGLITDLLAVAGPDPLIVGQVLNFVFLYFFWQFARYRLWRYRLSRTSWRGIRFFLTGSGFNYALYVLLWTIATIATLGWAYPWLQAFRLNYQLKNTQFGDTWFTYQGTAKGLFRIYWPAILVTQAILGLSGYYLYSVEALEVTAEATPILNEEIFASDQYAGWILGIGGLVVFLTLSVLSFAVRVWEFRYLVEKTSFATARFSSSLTIQSILSIFLLLLALAFVGYFGFAAVIYYLLILASDAGIIILMIGFFAAYIAYDIVKMLFLIVPLVEAVCKSIEISNIDAFEHAAASARKSPKYGEGFADALDVGAF</sequence>
<feature type="transmembrane region" description="Helical" evidence="1">
    <location>
        <begin position="159"/>
        <end position="181"/>
    </location>
</feature>
<feature type="transmembrane region" description="Helical" evidence="1">
    <location>
        <begin position="257"/>
        <end position="283"/>
    </location>
</feature>
<dbReference type="EMBL" id="CP098747">
    <property type="protein sequence ID" value="USG60154.1"/>
    <property type="molecule type" value="Genomic_DNA"/>
</dbReference>
<feature type="transmembrane region" description="Helical" evidence="1">
    <location>
        <begin position="212"/>
        <end position="232"/>
    </location>
</feature>
<gene>
    <name evidence="2" type="ORF">NBZ79_13310</name>
</gene>
<accession>A0ABY4W4D4</accession>
<proteinExistence type="predicted"/>
<keyword evidence="1" id="KW-0812">Transmembrane</keyword>
<keyword evidence="1" id="KW-1133">Transmembrane helix</keyword>
<evidence type="ECO:0000313" key="2">
    <source>
        <dbReference type="EMBL" id="USG60154.1"/>
    </source>
</evidence>
<feature type="transmembrane region" description="Helical" evidence="1">
    <location>
        <begin position="330"/>
        <end position="356"/>
    </location>
</feature>
<dbReference type="InterPro" id="IPR010295">
    <property type="entry name" value="DUF898"/>
</dbReference>
<feature type="transmembrane region" description="Helical" evidence="1">
    <location>
        <begin position="113"/>
        <end position="131"/>
    </location>
</feature>
<organism evidence="2 3">
    <name type="scientific">Sneathiella marina</name>
    <dbReference type="NCBI Taxonomy" id="2950108"/>
    <lineage>
        <taxon>Bacteria</taxon>
        <taxon>Pseudomonadati</taxon>
        <taxon>Pseudomonadota</taxon>
        <taxon>Alphaproteobacteria</taxon>
        <taxon>Sneathiellales</taxon>
        <taxon>Sneathiellaceae</taxon>
        <taxon>Sneathiella</taxon>
    </lineage>
</organism>
<protein>
    <submittedName>
        <fullName evidence="2">YjgN family protein</fullName>
    </submittedName>
</protein>
<feature type="transmembrane region" description="Helical" evidence="1">
    <location>
        <begin position="30"/>
        <end position="51"/>
    </location>
</feature>
<evidence type="ECO:0000313" key="3">
    <source>
        <dbReference type="Proteomes" id="UP001056291"/>
    </source>
</evidence>
<dbReference type="Pfam" id="PF05987">
    <property type="entry name" value="DUF898"/>
    <property type="match status" value="1"/>
</dbReference>